<dbReference type="InterPro" id="IPR052927">
    <property type="entry name" value="DCC_oxidoreductase"/>
</dbReference>
<dbReference type="Proteomes" id="UP000324269">
    <property type="component" value="Unassembled WGS sequence"/>
</dbReference>
<dbReference type="RefSeq" id="WP_148971102.1">
    <property type="nucleotide sequence ID" value="NZ_JBNIKW010000012.1"/>
</dbReference>
<dbReference type="EMBL" id="VTEZ01000010">
    <property type="protein sequence ID" value="TYS79591.1"/>
    <property type="molecule type" value="Genomic_DNA"/>
</dbReference>
<dbReference type="PANTHER" id="PTHR33639:SF2">
    <property type="entry name" value="DUF393 DOMAIN-CONTAINING PROTEIN"/>
    <property type="match status" value="1"/>
</dbReference>
<dbReference type="Pfam" id="PF04134">
    <property type="entry name" value="DCC1-like"/>
    <property type="match status" value="1"/>
</dbReference>
<protein>
    <submittedName>
        <fullName evidence="1">Thiol-disulfide oxidoreductase DCC family protein</fullName>
    </submittedName>
</protein>
<comment type="caution">
    <text evidence="1">The sequence shown here is derived from an EMBL/GenBank/DDBJ whole genome shotgun (WGS) entry which is preliminary data.</text>
</comment>
<accession>A0A5D4TWT2</accession>
<evidence type="ECO:0000313" key="2">
    <source>
        <dbReference type="Proteomes" id="UP000324269"/>
    </source>
</evidence>
<name>A0A5D4TWT2_9BACI</name>
<evidence type="ECO:0000313" key="1">
    <source>
        <dbReference type="EMBL" id="TYS79591.1"/>
    </source>
</evidence>
<dbReference type="GO" id="GO:0015035">
    <property type="term" value="F:protein-disulfide reductase activity"/>
    <property type="evidence" value="ECO:0007669"/>
    <property type="project" value="InterPro"/>
</dbReference>
<dbReference type="OrthoDB" id="9785438at2"/>
<dbReference type="PANTHER" id="PTHR33639">
    <property type="entry name" value="THIOL-DISULFIDE OXIDOREDUCTASE DCC"/>
    <property type="match status" value="1"/>
</dbReference>
<sequence length="129" mass="15098">MAIILFDGICNFCNSSVRFIIERDPEGIFQFASLQSDIGQQLLQKHNIPNTTDSFVLIEENKAYVESTAALKVCSHLTWPWKLINTCIIVPKPLRDRVYRWIAKNRYKWFGKQDSCMLPSQNIRDRFIE</sequence>
<gene>
    <name evidence="1" type="ORF">FZC85_21290</name>
</gene>
<proteinExistence type="predicted"/>
<reference evidence="1 2" key="1">
    <citation type="submission" date="2019-08" db="EMBL/GenBank/DDBJ databases">
        <title>Bacillus genomes from the desert of Cuatro Cienegas, Coahuila.</title>
        <authorList>
            <person name="Olmedo-Alvarez G."/>
        </authorList>
    </citation>
    <scope>NUCLEOTIDE SEQUENCE [LARGE SCALE GENOMIC DNA]</scope>
    <source>
        <strain evidence="1 2">CH87b_3T</strain>
    </source>
</reference>
<dbReference type="InterPro" id="IPR007263">
    <property type="entry name" value="DCC1-like"/>
</dbReference>
<dbReference type="AlphaFoldDB" id="A0A5D4TWT2"/>
<organism evidence="1 2">
    <name type="scientific">Rossellomorea aquimaris</name>
    <dbReference type="NCBI Taxonomy" id="189382"/>
    <lineage>
        <taxon>Bacteria</taxon>
        <taxon>Bacillati</taxon>
        <taxon>Bacillota</taxon>
        <taxon>Bacilli</taxon>
        <taxon>Bacillales</taxon>
        <taxon>Bacillaceae</taxon>
        <taxon>Rossellomorea</taxon>
    </lineage>
</organism>